<dbReference type="AlphaFoldDB" id="A0A9D1GWY7"/>
<accession>A0A9D1GWY7</accession>
<comment type="caution">
    <text evidence="2">The sequence shown here is derived from an EMBL/GenBank/DDBJ whole genome shotgun (WGS) entry which is preliminary data.</text>
</comment>
<dbReference type="InterPro" id="IPR012334">
    <property type="entry name" value="Pectin_lyas_fold"/>
</dbReference>
<name>A0A9D1GWY7_9ACTN</name>
<dbReference type="Proteomes" id="UP000886842">
    <property type="component" value="Unassembled WGS sequence"/>
</dbReference>
<dbReference type="InterPro" id="IPR011050">
    <property type="entry name" value="Pectin_lyase_fold/virulence"/>
</dbReference>
<evidence type="ECO:0000313" key="2">
    <source>
        <dbReference type="EMBL" id="HIT75278.1"/>
    </source>
</evidence>
<feature type="chain" id="PRO_5038910037" evidence="1">
    <location>
        <begin position="37"/>
        <end position="323"/>
    </location>
</feature>
<feature type="signal peptide" evidence="1">
    <location>
        <begin position="1"/>
        <end position="36"/>
    </location>
</feature>
<organism evidence="2 3">
    <name type="scientific">Candidatus Avipropionibacterium avicola</name>
    <dbReference type="NCBI Taxonomy" id="2840701"/>
    <lineage>
        <taxon>Bacteria</taxon>
        <taxon>Bacillati</taxon>
        <taxon>Actinomycetota</taxon>
        <taxon>Actinomycetes</taxon>
        <taxon>Propionibacteriales</taxon>
        <taxon>Propionibacteriaceae</taxon>
        <taxon>Propionibacteriaceae incertae sedis</taxon>
        <taxon>Candidatus Avipropionibacterium</taxon>
    </lineage>
</organism>
<keyword evidence="1" id="KW-0732">Signal</keyword>
<evidence type="ECO:0000256" key="1">
    <source>
        <dbReference type="SAM" id="SignalP"/>
    </source>
</evidence>
<evidence type="ECO:0000313" key="3">
    <source>
        <dbReference type="Proteomes" id="UP000886842"/>
    </source>
</evidence>
<proteinExistence type="predicted"/>
<dbReference type="SUPFAM" id="SSF51126">
    <property type="entry name" value="Pectin lyase-like"/>
    <property type="match status" value="1"/>
</dbReference>
<gene>
    <name evidence="2" type="ORF">IAA98_06820</name>
</gene>
<reference evidence="2" key="2">
    <citation type="journal article" date="2021" name="PeerJ">
        <title>Extensive microbial diversity within the chicken gut microbiome revealed by metagenomics and culture.</title>
        <authorList>
            <person name="Gilroy R."/>
            <person name="Ravi A."/>
            <person name="Getino M."/>
            <person name="Pursley I."/>
            <person name="Horton D.L."/>
            <person name="Alikhan N.F."/>
            <person name="Baker D."/>
            <person name="Gharbi K."/>
            <person name="Hall N."/>
            <person name="Watson M."/>
            <person name="Adriaenssens E.M."/>
            <person name="Foster-Nyarko E."/>
            <person name="Jarju S."/>
            <person name="Secka A."/>
            <person name="Antonio M."/>
            <person name="Oren A."/>
            <person name="Chaudhuri R.R."/>
            <person name="La Ragione R."/>
            <person name="Hildebrand F."/>
            <person name="Pallen M.J."/>
        </authorList>
    </citation>
    <scope>NUCLEOTIDE SEQUENCE</scope>
    <source>
        <strain evidence="2">ChiGjej1B1-24693</strain>
    </source>
</reference>
<reference evidence="2" key="1">
    <citation type="submission" date="2020-10" db="EMBL/GenBank/DDBJ databases">
        <authorList>
            <person name="Gilroy R."/>
        </authorList>
    </citation>
    <scope>NUCLEOTIDE SEQUENCE</scope>
    <source>
        <strain evidence="2">ChiGjej1B1-24693</strain>
    </source>
</reference>
<dbReference type="Gene3D" id="2.160.20.10">
    <property type="entry name" value="Single-stranded right-handed beta-helix, Pectin lyase-like"/>
    <property type="match status" value="1"/>
</dbReference>
<sequence>MMRLLTIQPLRRGPLLIAAMVAAILAMMLPPTTAHAAAPTVIHIAPDGDDSGSGSEASPFRTLAKANAHLEETKPATDVEVRLAPGTYTETGTRWTYHSEHATLITGDGGTATFSGQDTYGNYILKFGPEGTDRVAMNLTVRHLGFTGSSNGLQVINATTVTLSSLVFNKIGTHYTGIGTGYAALSIQNVSGVGVWSPKFTDIVNTADQQGLVHAIYAANNADNITVHDPVVSRVSGDPLRFRNGSDNFVINGGSVSNSGRYSAFSEWYNDTIDEARSTGARFEGVSVTTQGFDAPLVHGRTACFASSAGTTPITPCSITDIP</sequence>
<dbReference type="EMBL" id="DVLP01000208">
    <property type="protein sequence ID" value="HIT75278.1"/>
    <property type="molecule type" value="Genomic_DNA"/>
</dbReference>
<protein>
    <submittedName>
        <fullName evidence="2">DUF1565 domain-containing protein</fullName>
    </submittedName>
</protein>